<dbReference type="Gene3D" id="3.30.2400.30">
    <property type="match status" value="1"/>
</dbReference>
<proteinExistence type="inferred from homology"/>
<dbReference type="OrthoDB" id="2922at2"/>
<protein>
    <submittedName>
        <fullName evidence="4">Putative linocin/CFP29 family protein</fullName>
    </submittedName>
</protein>
<dbReference type="Gene3D" id="3.30.2320.10">
    <property type="entry name" value="hypothetical protein PF0899 domain"/>
    <property type="match status" value="1"/>
</dbReference>
<dbReference type="InterPro" id="IPR007544">
    <property type="entry name" value="ENCAP"/>
</dbReference>
<reference evidence="4 5" key="1">
    <citation type="submission" date="2018-07" db="EMBL/GenBank/DDBJ databases">
        <title>Genomic Encyclopedia of Type Strains, Phase III (KMG-III): the genomes of soil and plant-associated and newly described type strains.</title>
        <authorList>
            <person name="Whitman W."/>
        </authorList>
    </citation>
    <scope>NUCLEOTIDE SEQUENCE [LARGE SCALE GENOMIC DNA]</scope>
    <source>
        <strain evidence="4 5">CECT 8525</strain>
    </source>
</reference>
<sequence>MDNLHRGLAPISSAAWAQIEDEATRTLKRYLAARRLVDLLGPRGYQLSAVGTGHASPLAPLQDGLSVLKREVKPVLELRVPFRLSRRAIDDVERGSGDSDWQPVKDAARTIAEAEDRIVLEGYDAAGLEGISQTSSNPRLALPDDISAYPEIVEKAVNTLRLAGVNGPYALLLGAVPYTRLTGGSDKGYPVLKHVQKLVDKDVIWSPAIKGGAVVTTRGGDFELTIGQDLSIGYLGHDAETVELYLQETLSYQTQTSEASVILEPSA</sequence>
<dbReference type="PANTHER" id="PTHR37165">
    <property type="entry name" value="PEPTIDASE U56 FAMILY"/>
    <property type="match status" value="1"/>
</dbReference>
<dbReference type="PANTHER" id="PTHR37165:SF1">
    <property type="entry name" value="TYPE 1 ENCAPSULIN SHELL PROTEIN"/>
    <property type="match status" value="1"/>
</dbReference>
<keyword evidence="5" id="KW-1185">Reference proteome</keyword>
<comment type="subcellular location">
    <subcellularLocation>
        <location evidence="1">Encapsulin nanocompartment</location>
    </subcellularLocation>
</comment>
<dbReference type="RefSeq" id="WP_114349938.1">
    <property type="nucleotide sequence ID" value="NZ_QPJL01000015.1"/>
</dbReference>
<dbReference type="PIRSF" id="PIRSF019254">
    <property type="entry name" value="CFP29"/>
    <property type="match status" value="1"/>
</dbReference>
<dbReference type="Proteomes" id="UP000253345">
    <property type="component" value="Unassembled WGS sequence"/>
</dbReference>
<name>A0A368YME0_9RHOB</name>
<gene>
    <name evidence="4" type="ORF">DFP89_11530</name>
</gene>
<dbReference type="NCBIfam" id="NF041155">
    <property type="entry name" value="encap_f1"/>
    <property type="match status" value="1"/>
</dbReference>
<dbReference type="AlphaFoldDB" id="A0A368YME0"/>
<comment type="caution">
    <text evidence="4">The sequence shown here is derived from an EMBL/GenBank/DDBJ whole genome shotgun (WGS) entry which is preliminary data.</text>
</comment>
<dbReference type="EMBL" id="QPJL01000015">
    <property type="protein sequence ID" value="RCW81355.1"/>
    <property type="molecule type" value="Genomic_DNA"/>
</dbReference>
<evidence type="ECO:0000256" key="1">
    <source>
        <dbReference type="ARBA" id="ARBA00033738"/>
    </source>
</evidence>
<evidence type="ECO:0000313" key="5">
    <source>
        <dbReference type="Proteomes" id="UP000253345"/>
    </source>
</evidence>
<evidence type="ECO:0000313" key="4">
    <source>
        <dbReference type="EMBL" id="RCW81355.1"/>
    </source>
</evidence>
<dbReference type="InterPro" id="IPR051429">
    <property type="entry name" value="Encapsulin_nc"/>
</dbReference>
<comment type="similarity">
    <text evidence="2">Belongs to the encapsulin family. Family 1 subfamily.</text>
</comment>
<accession>A0A368YME0</accession>
<evidence type="ECO:0000256" key="3">
    <source>
        <dbReference type="ARBA" id="ARBA00033787"/>
    </source>
</evidence>
<keyword evidence="3" id="KW-1284">Encapsulin nanocompartment</keyword>
<dbReference type="GO" id="GO:0140737">
    <property type="term" value="C:encapsulin nanocompartment"/>
    <property type="evidence" value="ECO:0007669"/>
    <property type="project" value="UniProtKB-SubCell"/>
</dbReference>
<organism evidence="4 5">
    <name type="scientific">Paracoccus lutimaris</name>
    <dbReference type="NCBI Taxonomy" id="1490030"/>
    <lineage>
        <taxon>Bacteria</taxon>
        <taxon>Pseudomonadati</taxon>
        <taxon>Pseudomonadota</taxon>
        <taxon>Alphaproteobacteria</taxon>
        <taxon>Rhodobacterales</taxon>
        <taxon>Paracoccaceae</taxon>
        <taxon>Paracoccus</taxon>
    </lineage>
</organism>
<evidence type="ECO:0000256" key="2">
    <source>
        <dbReference type="ARBA" id="ARBA00033743"/>
    </source>
</evidence>
<dbReference type="Pfam" id="PF04454">
    <property type="entry name" value="Linocin_M18"/>
    <property type="match status" value="1"/>
</dbReference>